<organism evidence="2 3">
    <name type="scientific">Endozoicomonas montiporae</name>
    <dbReference type="NCBI Taxonomy" id="1027273"/>
    <lineage>
        <taxon>Bacteria</taxon>
        <taxon>Pseudomonadati</taxon>
        <taxon>Pseudomonadota</taxon>
        <taxon>Gammaproteobacteria</taxon>
        <taxon>Oceanospirillales</taxon>
        <taxon>Endozoicomonadaceae</taxon>
        <taxon>Endozoicomonas</taxon>
    </lineage>
</organism>
<accession>A0A081N8U3</accession>
<evidence type="ECO:0000313" key="3">
    <source>
        <dbReference type="Proteomes" id="UP000028006"/>
    </source>
</evidence>
<proteinExistence type="predicted"/>
<reference evidence="2 3" key="1">
    <citation type="submission" date="2014-06" db="EMBL/GenBank/DDBJ databases">
        <title>Whole Genome Sequences of Three Symbiotic Endozoicomonas Bacteria.</title>
        <authorList>
            <person name="Neave M.J."/>
            <person name="Apprill A."/>
            <person name="Voolstra C.R."/>
        </authorList>
    </citation>
    <scope>NUCLEOTIDE SEQUENCE [LARGE SCALE GENOMIC DNA]</scope>
    <source>
        <strain evidence="2 3">LMG 24815</strain>
    </source>
</reference>
<feature type="region of interest" description="Disordered" evidence="1">
    <location>
        <begin position="1"/>
        <end position="117"/>
    </location>
</feature>
<dbReference type="AlphaFoldDB" id="A0A081N8U3"/>
<dbReference type="EMBL" id="JOKG01000002">
    <property type="protein sequence ID" value="KEQ14866.1"/>
    <property type="molecule type" value="Genomic_DNA"/>
</dbReference>
<name>A0A081N8U3_9GAMM</name>
<protein>
    <submittedName>
        <fullName evidence="2">Uncharacterized protein</fullName>
    </submittedName>
</protein>
<comment type="caution">
    <text evidence="2">The sequence shown here is derived from an EMBL/GenBank/DDBJ whole genome shotgun (WGS) entry which is preliminary data.</text>
</comment>
<dbReference type="Proteomes" id="UP000028006">
    <property type="component" value="Unassembled WGS sequence"/>
</dbReference>
<evidence type="ECO:0000313" key="2">
    <source>
        <dbReference type="EMBL" id="KEQ14866.1"/>
    </source>
</evidence>
<feature type="compositionally biased region" description="Basic and acidic residues" evidence="1">
    <location>
        <begin position="79"/>
        <end position="111"/>
    </location>
</feature>
<evidence type="ECO:0000256" key="1">
    <source>
        <dbReference type="SAM" id="MobiDB-lite"/>
    </source>
</evidence>
<sequence length="326" mass="36103">MSSGITPGSGVQPPPITSTGGAGAAGSLAATGTHNGNLVTEVKNPERHMDAIQPKQTSDQNLHERSASLPSTPPAKELSGAKKADPEGKTDKAETPKEKHKREVEEARAARENSSVEELEAEQEALIKEAGEKYEKIEEYTVLGKAMAALRHPEEAEKGVKVILHLPGETKPIRLVPPDKKALKGRDVEALIKLAEDLLKEYNNTVFSGGFNKDEFNQRIDVMRDMLSDIVSKIAEKDKSKSGSNWQKRLEDMQQKRSVIHVKQPEAVDGEEAELKVERLDEKQTEQLLKDLEIIEPVPEMFFQKAGWVLRKGVMDGLPWREKRAP</sequence>
<dbReference type="RefSeq" id="WP_034874988.1">
    <property type="nucleotide sequence ID" value="NZ_JOKG01000002.1"/>
</dbReference>
<keyword evidence="3" id="KW-1185">Reference proteome</keyword>
<gene>
    <name evidence="2" type="ORF">GZ77_11400</name>
</gene>